<dbReference type="Pfam" id="PF13585">
    <property type="entry name" value="CHU_C"/>
    <property type="match status" value="1"/>
</dbReference>
<comment type="caution">
    <text evidence="1">The sequence shown here is derived from an EMBL/GenBank/DDBJ whole genome shotgun (WGS) entry which is preliminary data.</text>
</comment>
<dbReference type="Gene3D" id="2.60.40.10">
    <property type="entry name" value="Immunoglobulins"/>
    <property type="match status" value="2"/>
</dbReference>
<name>A0ABS5VLP2_9BACT</name>
<reference evidence="1 2" key="1">
    <citation type="submission" date="2021-05" db="EMBL/GenBank/DDBJ databases">
        <title>A Polyphasic approach of four new species of the genus Ohtaekwangia: Ohtaekwangia histidinii sp. nov., Ohtaekwangia cretensis sp. nov., Ohtaekwangia indiensis sp. nov., Ohtaekwangia reichenbachii sp. nov. from diverse environment.</title>
        <authorList>
            <person name="Octaviana S."/>
        </authorList>
    </citation>
    <scope>NUCLEOTIDE SEQUENCE [LARGE SCALE GENOMIC DNA]</scope>
    <source>
        <strain evidence="1 2">PWU20</strain>
    </source>
</reference>
<dbReference type="InterPro" id="IPR026341">
    <property type="entry name" value="T9SS_type_B"/>
</dbReference>
<dbReference type="InterPro" id="IPR013783">
    <property type="entry name" value="Ig-like_fold"/>
</dbReference>
<keyword evidence="2" id="KW-1185">Reference proteome</keyword>
<proteinExistence type="predicted"/>
<dbReference type="EMBL" id="JAHESD010000005">
    <property type="protein sequence ID" value="MBT1702362.1"/>
    <property type="molecule type" value="Genomic_DNA"/>
</dbReference>
<gene>
    <name evidence="1" type="ORF">KK060_03675</name>
</gene>
<accession>A0ABS5VLP2</accession>
<organism evidence="1 2">
    <name type="scientific">Chryseosolibacter indicus</name>
    <dbReference type="NCBI Taxonomy" id="2782351"/>
    <lineage>
        <taxon>Bacteria</taxon>
        <taxon>Pseudomonadati</taxon>
        <taxon>Bacteroidota</taxon>
        <taxon>Cytophagia</taxon>
        <taxon>Cytophagales</taxon>
        <taxon>Chryseotaleaceae</taxon>
        <taxon>Chryseosolibacter</taxon>
    </lineage>
</organism>
<dbReference type="Proteomes" id="UP000772618">
    <property type="component" value="Unassembled WGS sequence"/>
</dbReference>
<sequence length="620" mass="68221">MSPKGFFQVNEVKACAGFTIQLTPLVTCGNPAGNPSDPNPACAVSFTGREEDFMPIITNTSFTYNNPGIYTLRYIYGDQEDNLQITIVENVPPPVQVASCSGNEVVVTVNDSRYSEYIIDYDNAPNPDEVTISPNGTNRYGYGNSNPRTISVRGHDMGAAYNCAATNVQVIPLATIPTPTLTQVKVLDATSARLEFNGIPNVLYRIEIAQNNNTTFQFLKTIINTTIDTVRNLRGDDSYYCFRVVTIDACTNAFKLSNVVCSSNFDLTPENNQNRLNWITNNAGVVSQTIERTITSGTPSTFNVTGNSSIDTDVNCGTQYCYQLTMNYANVNGLAVQSISMPKCGTAISTDKPTAISNISSIVGDNEVTLGWQMDPAFSPAKFTLFKNSNGTTTTLGETNDATFSDNSYLQESPSCYQIKYDDICGNTSDLSIESCPIILTGNVNNDNSIQLNWTAYTGWVNGVNNYVIERYDANGQLIATIPAGTLTTYLDATQDLDVQIFIYVVRAFPNDNTVSESVSNRIVLTKEPNLFYPTAFTPNGDGLNDIFNVYGQYIENFQMDIFNRWGELMFTTSEIQQGWDGTYRGNLMPEGTYTFVATIRDKAGRTFKKSGTVVLMKKR</sequence>
<dbReference type="NCBIfam" id="TIGR04131">
    <property type="entry name" value="Bac_Flav_CTERM"/>
    <property type="match status" value="1"/>
</dbReference>
<protein>
    <submittedName>
        <fullName evidence="1">Gliding motility-associated C-terminal domain-containing protein</fullName>
    </submittedName>
</protein>
<dbReference type="RefSeq" id="WP_254152247.1">
    <property type="nucleotide sequence ID" value="NZ_JAHESD010000005.1"/>
</dbReference>
<evidence type="ECO:0000313" key="2">
    <source>
        <dbReference type="Proteomes" id="UP000772618"/>
    </source>
</evidence>
<evidence type="ECO:0000313" key="1">
    <source>
        <dbReference type="EMBL" id="MBT1702362.1"/>
    </source>
</evidence>